<organism evidence="1">
    <name type="scientific">Hexamita inflata</name>
    <dbReference type="NCBI Taxonomy" id="28002"/>
    <lineage>
        <taxon>Eukaryota</taxon>
        <taxon>Metamonada</taxon>
        <taxon>Diplomonadida</taxon>
        <taxon>Hexamitidae</taxon>
        <taxon>Hexamitinae</taxon>
        <taxon>Hexamita</taxon>
    </lineage>
</organism>
<gene>
    <name evidence="1" type="ORF">HINF_LOCUS15990</name>
    <name evidence="2" type="ORF">HINF_LOCUS62225</name>
</gene>
<dbReference type="EMBL" id="CATOUU010000391">
    <property type="protein sequence ID" value="CAI9928345.1"/>
    <property type="molecule type" value="Genomic_DNA"/>
</dbReference>
<dbReference type="AlphaFoldDB" id="A0AA86TTW7"/>
<protein>
    <submittedName>
        <fullName evidence="2">Hypothetical_protein</fullName>
    </submittedName>
</protein>
<keyword evidence="3" id="KW-1185">Reference proteome</keyword>
<reference evidence="1" key="1">
    <citation type="submission" date="2023-06" db="EMBL/GenBank/DDBJ databases">
        <authorList>
            <person name="Kurt Z."/>
        </authorList>
    </citation>
    <scope>NUCLEOTIDE SEQUENCE</scope>
</reference>
<dbReference type="Proteomes" id="UP001642409">
    <property type="component" value="Unassembled WGS sequence"/>
</dbReference>
<comment type="caution">
    <text evidence="1">The sequence shown here is derived from an EMBL/GenBank/DDBJ whole genome shotgun (WGS) entry which is preliminary data.</text>
</comment>
<evidence type="ECO:0000313" key="1">
    <source>
        <dbReference type="EMBL" id="CAI9928345.1"/>
    </source>
</evidence>
<dbReference type="EMBL" id="CAXDID020000379">
    <property type="protein sequence ID" value="CAL6084481.1"/>
    <property type="molecule type" value="Genomic_DNA"/>
</dbReference>
<accession>A0AA86TTW7</accession>
<reference evidence="2 3" key="2">
    <citation type="submission" date="2024-07" db="EMBL/GenBank/DDBJ databases">
        <authorList>
            <person name="Akdeniz Z."/>
        </authorList>
    </citation>
    <scope>NUCLEOTIDE SEQUENCE [LARGE SCALE GENOMIC DNA]</scope>
</reference>
<evidence type="ECO:0000313" key="2">
    <source>
        <dbReference type="EMBL" id="CAL6084481.1"/>
    </source>
</evidence>
<name>A0AA86TTW7_9EUKA</name>
<proteinExistence type="predicted"/>
<sequence length="101" mass="11470">MKYDLFAWQTFTFSYFRAESASSLIFERGIFGKSFSSWSWMSARDNRIFFSAAENSQIFWQLIKILGESTKIYQIVDKIVGGGGGGGTRCTYYTGAYYTGV</sequence>
<evidence type="ECO:0000313" key="3">
    <source>
        <dbReference type="Proteomes" id="UP001642409"/>
    </source>
</evidence>